<dbReference type="PANTHER" id="PTHR12050:SF0">
    <property type="entry name" value="RH04491P"/>
    <property type="match status" value="1"/>
</dbReference>
<sequence length="132" mass="14532">MSQKSPLARLISLSYVLALGFLFVVLAGAIYGNWYPILVALIFSVAHLPMVVTNNYSRDDFMNESSIYVNDFGKFLSGFLLFTGFAIPLVLCHSLILTTVACILTELGGSLIYASVFAFTTYFDSGEESFEI</sequence>
<dbReference type="GeneID" id="30146472"/>
<evidence type="ECO:0000313" key="7">
    <source>
        <dbReference type="EMBL" id="ODQ80849.1"/>
    </source>
</evidence>
<keyword evidence="3 6" id="KW-0812">Transmembrane</keyword>
<dbReference type="OrthoDB" id="14246at2759"/>
<gene>
    <name evidence="7" type="ORF">BABINDRAFT_161052</name>
</gene>
<keyword evidence="4 6" id="KW-1133">Transmembrane helix</keyword>
<evidence type="ECO:0000256" key="5">
    <source>
        <dbReference type="ARBA" id="ARBA00023136"/>
    </source>
</evidence>
<dbReference type="GO" id="GO:0032511">
    <property type="term" value="P:late endosome to vacuole transport via multivesicular body sorting pathway"/>
    <property type="evidence" value="ECO:0007669"/>
    <property type="project" value="TreeGrafter"/>
</dbReference>
<dbReference type="PANTHER" id="PTHR12050">
    <property type="entry name" value="LEPTIN RECEPTOR-RELATED"/>
    <property type="match status" value="1"/>
</dbReference>
<feature type="transmembrane region" description="Helical" evidence="6">
    <location>
        <begin position="103"/>
        <end position="123"/>
    </location>
</feature>
<dbReference type="AlphaFoldDB" id="A0A1E3QT28"/>
<feature type="transmembrane region" description="Helical" evidence="6">
    <location>
        <begin position="12"/>
        <end position="31"/>
    </location>
</feature>
<dbReference type="EMBL" id="KV454429">
    <property type="protein sequence ID" value="ODQ80849.1"/>
    <property type="molecule type" value="Genomic_DNA"/>
</dbReference>
<dbReference type="InterPro" id="IPR007262">
    <property type="entry name" value="Vps55/LEPROT"/>
</dbReference>
<feature type="transmembrane region" description="Helical" evidence="6">
    <location>
        <begin position="75"/>
        <end position="97"/>
    </location>
</feature>
<evidence type="ECO:0000256" key="6">
    <source>
        <dbReference type="SAM" id="Phobius"/>
    </source>
</evidence>
<keyword evidence="8" id="KW-1185">Reference proteome</keyword>
<comment type="subcellular location">
    <subcellularLocation>
        <location evidence="1">Membrane</location>
        <topology evidence="1">Multi-pass membrane protein</topology>
    </subcellularLocation>
</comment>
<proteinExistence type="inferred from homology"/>
<keyword evidence="5 6" id="KW-0472">Membrane</keyword>
<protein>
    <recommendedName>
        <fullName evidence="9">Vacuolar protein sorting-associated protein 55</fullName>
    </recommendedName>
</protein>
<dbReference type="Proteomes" id="UP000094336">
    <property type="component" value="Unassembled WGS sequence"/>
</dbReference>
<accession>A0A1E3QT28</accession>
<organism evidence="7 8">
    <name type="scientific">Babjeviella inositovora NRRL Y-12698</name>
    <dbReference type="NCBI Taxonomy" id="984486"/>
    <lineage>
        <taxon>Eukaryota</taxon>
        <taxon>Fungi</taxon>
        <taxon>Dikarya</taxon>
        <taxon>Ascomycota</taxon>
        <taxon>Saccharomycotina</taxon>
        <taxon>Pichiomycetes</taxon>
        <taxon>Serinales incertae sedis</taxon>
        <taxon>Babjeviella</taxon>
    </lineage>
</organism>
<dbReference type="RefSeq" id="XP_018986177.1">
    <property type="nucleotide sequence ID" value="XM_019128619.1"/>
</dbReference>
<name>A0A1E3QT28_9ASCO</name>
<evidence type="ECO:0000256" key="3">
    <source>
        <dbReference type="ARBA" id="ARBA00022692"/>
    </source>
</evidence>
<feature type="transmembrane region" description="Helical" evidence="6">
    <location>
        <begin position="37"/>
        <end position="54"/>
    </location>
</feature>
<evidence type="ECO:0008006" key="9">
    <source>
        <dbReference type="Google" id="ProtNLM"/>
    </source>
</evidence>
<evidence type="ECO:0000256" key="2">
    <source>
        <dbReference type="ARBA" id="ARBA00005645"/>
    </source>
</evidence>
<dbReference type="GO" id="GO:0034424">
    <property type="term" value="C:Vps55/Vps68 complex"/>
    <property type="evidence" value="ECO:0007669"/>
    <property type="project" value="TreeGrafter"/>
</dbReference>
<reference evidence="8" key="1">
    <citation type="submission" date="2016-05" db="EMBL/GenBank/DDBJ databases">
        <title>Comparative genomics of biotechnologically important yeasts.</title>
        <authorList>
            <consortium name="DOE Joint Genome Institute"/>
            <person name="Riley R."/>
            <person name="Haridas S."/>
            <person name="Wolfe K.H."/>
            <person name="Lopes M.R."/>
            <person name="Hittinger C.T."/>
            <person name="Goker M."/>
            <person name="Salamov A."/>
            <person name="Wisecaver J."/>
            <person name="Long T.M."/>
            <person name="Aerts A.L."/>
            <person name="Barry K."/>
            <person name="Choi C."/>
            <person name="Clum A."/>
            <person name="Coughlan A.Y."/>
            <person name="Deshpande S."/>
            <person name="Douglass A.P."/>
            <person name="Hanson S.J."/>
            <person name="Klenk H.-P."/>
            <person name="Labutti K."/>
            <person name="Lapidus A."/>
            <person name="Lindquist E."/>
            <person name="Lipzen A."/>
            <person name="Meier-Kolthoff J.P."/>
            <person name="Ohm R.A."/>
            <person name="Otillar R.P."/>
            <person name="Pangilinan J."/>
            <person name="Peng Y."/>
            <person name="Rokas A."/>
            <person name="Rosa C.A."/>
            <person name="Scheuner C."/>
            <person name="Sibirny A.A."/>
            <person name="Slot J.C."/>
            <person name="Stielow J.B."/>
            <person name="Sun H."/>
            <person name="Kurtzman C.P."/>
            <person name="Blackwell M."/>
            <person name="Grigoriev I.V."/>
            <person name="Jeffries T.W."/>
        </authorList>
    </citation>
    <scope>NUCLEOTIDE SEQUENCE [LARGE SCALE GENOMIC DNA]</scope>
    <source>
        <strain evidence="8">NRRL Y-12698</strain>
    </source>
</reference>
<dbReference type="Pfam" id="PF04133">
    <property type="entry name" value="Vps55"/>
    <property type="match status" value="1"/>
</dbReference>
<comment type="similarity">
    <text evidence="2">Belongs to the OB-RGRP/VPS55 family.</text>
</comment>
<evidence type="ECO:0000313" key="8">
    <source>
        <dbReference type="Proteomes" id="UP000094336"/>
    </source>
</evidence>
<evidence type="ECO:0000256" key="1">
    <source>
        <dbReference type="ARBA" id="ARBA00004141"/>
    </source>
</evidence>
<evidence type="ECO:0000256" key="4">
    <source>
        <dbReference type="ARBA" id="ARBA00022989"/>
    </source>
</evidence>